<evidence type="ECO:0000313" key="1">
    <source>
        <dbReference type="EMBL" id="CAH2285177.1"/>
    </source>
</evidence>
<dbReference type="AlphaFoldDB" id="A0AAD1W6D8"/>
<proteinExistence type="predicted"/>
<keyword evidence="2" id="KW-1185">Reference proteome</keyword>
<dbReference type="EMBL" id="OW240915">
    <property type="protein sequence ID" value="CAH2285177.1"/>
    <property type="molecule type" value="Genomic_DNA"/>
</dbReference>
<accession>A0AAD1W6D8</accession>
<organism evidence="1 2">
    <name type="scientific">Pelobates cultripes</name>
    <name type="common">Western spadefoot toad</name>
    <dbReference type="NCBI Taxonomy" id="61616"/>
    <lineage>
        <taxon>Eukaryota</taxon>
        <taxon>Metazoa</taxon>
        <taxon>Chordata</taxon>
        <taxon>Craniata</taxon>
        <taxon>Vertebrata</taxon>
        <taxon>Euteleostomi</taxon>
        <taxon>Amphibia</taxon>
        <taxon>Batrachia</taxon>
        <taxon>Anura</taxon>
        <taxon>Pelobatoidea</taxon>
        <taxon>Pelobatidae</taxon>
        <taxon>Pelobates</taxon>
    </lineage>
</organism>
<sequence length="123" mass="13441">MLAGLPDSRLGAYTTQSRGEAAALPTHQCMQHPLGPAGVMLVPIISTRISPRTSNDGTRPNYATNQQAASYFKMADVQPKGDYAPLEYQYSTNEPLSTHLNKLLENVWARVEALHAAVQTQMT</sequence>
<protein>
    <submittedName>
        <fullName evidence="1">Uncharacterized protein</fullName>
    </submittedName>
</protein>
<feature type="non-terminal residue" evidence="1">
    <location>
        <position position="123"/>
    </location>
</feature>
<name>A0AAD1W6D8_PELCU</name>
<dbReference type="Proteomes" id="UP001295444">
    <property type="component" value="Chromosome 04"/>
</dbReference>
<evidence type="ECO:0000313" key="2">
    <source>
        <dbReference type="Proteomes" id="UP001295444"/>
    </source>
</evidence>
<gene>
    <name evidence="1" type="ORF">PECUL_23A017641</name>
</gene>
<reference evidence="1" key="1">
    <citation type="submission" date="2022-03" db="EMBL/GenBank/DDBJ databases">
        <authorList>
            <person name="Alioto T."/>
            <person name="Alioto T."/>
            <person name="Gomez Garrido J."/>
        </authorList>
    </citation>
    <scope>NUCLEOTIDE SEQUENCE</scope>
</reference>